<keyword evidence="2" id="KW-1185">Reference proteome</keyword>
<comment type="caution">
    <text evidence="1">The sequence shown here is derived from an EMBL/GenBank/DDBJ whole genome shotgun (WGS) entry which is preliminary data.</text>
</comment>
<evidence type="ECO:0000313" key="1">
    <source>
        <dbReference type="EMBL" id="MBB3065592.1"/>
    </source>
</evidence>
<protein>
    <submittedName>
        <fullName evidence="1">Uncharacterized protein</fullName>
    </submittedName>
</protein>
<dbReference type="RefSeq" id="WP_183416404.1">
    <property type="nucleotide sequence ID" value="NZ_JACHXA010000004.1"/>
</dbReference>
<proteinExistence type="predicted"/>
<dbReference type="AlphaFoldDB" id="A0A839SSY5"/>
<accession>A0A839SSY5</accession>
<name>A0A839SSY5_9PROT</name>
<evidence type="ECO:0000313" key="2">
    <source>
        <dbReference type="Proteomes" id="UP000581135"/>
    </source>
</evidence>
<dbReference type="Proteomes" id="UP000581135">
    <property type="component" value="Unassembled WGS sequence"/>
</dbReference>
<sequence length="69" mass="7999">MALLTYRIFEGAPHFSIIVQDFDAGDFDLKLQLDSEVLAREAVFLMLENFKKFLLEQPWPPIPETEQSV</sequence>
<organism evidence="1 2">
    <name type="scientific">Limibacillus halophilus</name>
    <dbReference type="NCBI Taxonomy" id="1579333"/>
    <lineage>
        <taxon>Bacteria</taxon>
        <taxon>Pseudomonadati</taxon>
        <taxon>Pseudomonadota</taxon>
        <taxon>Alphaproteobacteria</taxon>
        <taxon>Rhodospirillales</taxon>
        <taxon>Rhodovibrionaceae</taxon>
        <taxon>Limibacillus</taxon>
    </lineage>
</organism>
<dbReference type="EMBL" id="JACHXA010000004">
    <property type="protein sequence ID" value="MBB3065592.1"/>
    <property type="molecule type" value="Genomic_DNA"/>
</dbReference>
<gene>
    <name evidence="1" type="ORF">FHR98_001879</name>
</gene>
<reference evidence="1 2" key="1">
    <citation type="submission" date="2020-08" db="EMBL/GenBank/DDBJ databases">
        <title>Genomic Encyclopedia of Type Strains, Phase III (KMG-III): the genomes of soil and plant-associated and newly described type strains.</title>
        <authorList>
            <person name="Whitman W."/>
        </authorList>
    </citation>
    <scope>NUCLEOTIDE SEQUENCE [LARGE SCALE GENOMIC DNA]</scope>
    <source>
        <strain evidence="1 2">CECT 8803</strain>
    </source>
</reference>